<feature type="compositionally biased region" description="Low complexity" evidence="1">
    <location>
        <begin position="414"/>
        <end position="424"/>
    </location>
</feature>
<sequence length="424" mass="40867">MGGDDGGRVVRIAGRGAAPVVVLLRAVIATTVALGLATGAGPLADPLAAAHGVGRGSTASMFSATLFVMLATGLLAGPLAGRWGTRRLALAGAALLPAGLVALALTEPFALAGAAFALGVGGGAGCLFVPMLAEVGATFGRHRSVALVLATAGGGLGTVVAPPVVLALLDGVGLRGTLLLLAAGSAAVLVGCALTAGPGRAPADGPGAAEPGPLTVLRDPEVRRLCLAAVGVTAAMFVPFVHLAPDTVARGLGPAFGAALVAVVGAASVVGRLAVVPAVARWGAWPLYRAAAVTLTAVLGVWLVAGNRTVLLLVFALVFGPAHGAYVGLGTAVAAERFGTTGLAARLGVMHASAAIGGLLGPATAGWAVQLLARPGAAPVVAAVFGAAGCVLLLGRWREHAVAAPRTPAPPGAPAGQAASSSTS</sequence>
<feature type="transmembrane region" description="Helical" evidence="2">
    <location>
        <begin position="225"/>
        <end position="244"/>
    </location>
</feature>
<dbReference type="Pfam" id="PF07690">
    <property type="entry name" value="MFS_1"/>
    <property type="match status" value="1"/>
</dbReference>
<accession>A0A2U1FG29</accession>
<feature type="transmembrane region" description="Helical" evidence="2">
    <location>
        <begin position="311"/>
        <end position="335"/>
    </location>
</feature>
<protein>
    <submittedName>
        <fullName evidence="3">Putative MFS family arabinose efflux permease</fullName>
    </submittedName>
</protein>
<feature type="transmembrane region" description="Helical" evidence="2">
    <location>
        <begin position="111"/>
        <end position="133"/>
    </location>
</feature>
<reference evidence="3 4" key="1">
    <citation type="submission" date="2018-04" db="EMBL/GenBank/DDBJ databases">
        <title>Genomic Encyclopedia of Type Strains, Phase IV (KMG-IV): sequencing the most valuable type-strain genomes for metagenomic binning, comparative biology and taxonomic classification.</title>
        <authorList>
            <person name="Goeker M."/>
        </authorList>
    </citation>
    <scope>NUCLEOTIDE SEQUENCE [LARGE SCALE GENOMIC DNA]</scope>
    <source>
        <strain evidence="3 4">DSM 45771</strain>
    </source>
</reference>
<dbReference type="AlphaFoldDB" id="A0A2U1FG29"/>
<feature type="transmembrane region" description="Helical" evidence="2">
    <location>
        <begin position="178"/>
        <end position="196"/>
    </location>
</feature>
<feature type="transmembrane region" description="Helical" evidence="2">
    <location>
        <begin position="61"/>
        <end position="81"/>
    </location>
</feature>
<evidence type="ECO:0000313" key="3">
    <source>
        <dbReference type="EMBL" id="PVZ11153.1"/>
    </source>
</evidence>
<gene>
    <name evidence="3" type="ORF">C8D89_104368</name>
</gene>
<feature type="transmembrane region" description="Helical" evidence="2">
    <location>
        <begin position="256"/>
        <end position="275"/>
    </location>
</feature>
<dbReference type="OrthoDB" id="3573349at2"/>
<proteinExistence type="predicted"/>
<keyword evidence="4" id="KW-1185">Reference proteome</keyword>
<dbReference type="PANTHER" id="PTHR11360:SF284">
    <property type="entry name" value="EG:103B4.3 PROTEIN-RELATED"/>
    <property type="match status" value="1"/>
</dbReference>
<feature type="transmembrane region" description="Helical" evidence="2">
    <location>
        <begin position="88"/>
        <end position="105"/>
    </location>
</feature>
<evidence type="ECO:0000256" key="1">
    <source>
        <dbReference type="SAM" id="MobiDB-lite"/>
    </source>
</evidence>
<keyword evidence="2" id="KW-1133">Transmembrane helix</keyword>
<dbReference type="PANTHER" id="PTHR11360">
    <property type="entry name" value="MONOCARBOXYLATE TRANSPORTER"/>
    <property type="match status" value="1"/>
</dbReference>
<feature type="region of interest" description="Disordered" evidence="1">
    <location>
        <begin position="404"/>
        <end position="424"/>
    </location>
</feature>
<feature type="transmembrane region" description="Helical" evidence="2">
    <location>
        <begin position="347"/>
        <end position="370"/>
    </location>
</feature>
<dbReference type="Gene3D" id="1.20.1250.20">
    <property type="entry name" value="MFS general substrate transporter like domains"/>
    <property type="match status" value="1"/>
</dbReference>
<feature type="transmembrane region" description="Helical" evidence="2">
    <location>
        <begin position="376"/>
        <end position="395"/>
    </location>
</feature>
<feature type="transmembrane region" description="Helical" evidence="2">
    <location>
        <begin position="287"/>
        <end position="305"/>
    </location>
</feature>
<dbReference type="EMBL" id="QEKW01000004">
    <property type="protein sequence ID" value="PVZ11153.1"/>
    <property type="molecule type" value="Genomic_DNA"/>
</dbReference>
<keyword evidence="2" id="KW-0472">Membrane</keyword>
<feature type="transmembrane region" description="Helical" evidence="2">
    <location>
        <begin position="145"/>
        <end position="166"/>
    </location>
</feature>
<keyword evidence="2" id="KW-0812">Transmembrane</keyword>
<feature type="transmembrane region" description="Helical" evidence="2">
    <location>
        <begin position="20"/>
        <end position="41"/>
    </location>
</feature>
<dbReference type="InterPro" id="IPR036259">
    <property type="entry name" value="MFS_trans_sf"/>
</dbReference>
<organism evidence="3 4">
    <name type="scientific">Actinomycetospora cinnamomea</name>
    <dbReference type="NCBI Taxonomy" id="663609"/>
    <lineage>
        <taxon>Bacteria</taxon>
        <taxon>Bacillati</taxon>
        <taxon>Actinomycetota</taxon>
        <taxon>Actinomycetes</taxon>
        <taxon>Pseudonocardiales</taxon>
        <taxon>Pseudonocardiaceae</taxon>
        <taxon>Actinomycetospora</taxon>
    </lineage>
</organism>
<dbReference type="InterPro" id="IPR050327">
    <property type="entry name" value="Proton-linked_MCT"/>
</dbReference>
<evidence type="ECO:0000313" key="4">
    <source>
        <dbReference type="Proteomes" id="UP000245639"/>
    </source>
</evidence>
<dbReference type="InterPro" id="IPR011701">
    <property type="entry name" value="MFS"/>
</dbReference>
<evidence type="ECO:0000256" key="2">
    <source>
        <dbReference type="SAM" id="Phobius"/>
    </source>
</evidence>
<dbReference type="SUPFAM" id="SSF103473">
    <property type="entry name" value="MFS general substrate transporter"/>
    <property type="match status" value="1"/>
</dbReference>
<name>A0A2U1FG29_9PSEU</name>
<dbReference type="GO" id="GO:0022857">
    <property type="term" value="F:transmembrane transporter activity"/>
    <property type="evidence" value="ECO:0007669"/>
    <property type="project" value="InterPro"/>
</dbReference>
<dbReference type="Proteomes" id="UP000245639">
    <property type="component" value="Unassembled WGS sequence"/>
</dbReference>
<comment type="caution">
    <text evidence="3">The sequence shown here is derived from an EMBL/GenBank/DDBJ whole genome shotgun (WGS) entry which is preliminary data.</text>
</comment>